<name>A0ABR2VKT2_9FUNG</name>
<dbReference type="InterPro" id="IPR009050">
    <property type="entry name" value="Globin-like_sf"/>
</dbReference>
<comment type="caution">
    <text evidence="1">The sequence shown here is derived from an EMBL/GenBank/DDBJ whole genome shotgun (WGS) entry which is preliminary data.</text>
</comment>
<proteinExistence type="predicted"/>
<accession>A0ABR2VKT2</accession>
<dbReference type="SUPFAM" id="SSF46458">
    <property type="entry name" value="Globin-like"/>
    <property type="match status" value="1"/>
</dbReference>
<reference evidence="1 2" key="1">
    <citation type="submission" date="2023-04" db="EMBL/GenBank/DDBJ databases">
        <title>Genome of Basidiobolus ranarum AG-B5.</title>
        <authorList>
            <person name="Stajich J.E."/>
            <person name="Carter-House D."/>
            <person name="Gryganskyi A."/>
        </authorList>
    </citation>
    <scope>NUCLEOTIDE SEQUENCE [LARGE SCALE GENOMIC DNA]</scope>
    <source>
        <strain evidence="1 2">AG-B5</strain>
    </source>
</reference>
<evidence type="ECO:0000313" key="2">
    <source>
        <dbReference type="Proteomes" id="UP001479436"/>
    </source>
</evidence>
<organism evidence="1 2">
    <name type="scientific">Basidiobolus ranarum</name>
    <dbReference type="NCBI Taxonomy" id="34480"/>
    <lineage>
        <taxon>Eukaryota</taxon>
        <taxon>Fungi</taxon>
        <taxon>Fungi incertae sedis</taxon>
        <taxon>Zoopagomycota</taxon>
        <taxon>Entomophthoromycotina</taxon>
        <taxon>Basidiobolomycetes</taxon>
        <taxon>Basidiobolales</taxon>
        <taxon>Basidiobolaceae</taxon>
        <taxon>Basidiobolus</taxon>
    </lineage>
</organism>
<gene>
    <name evidence="1" type="ORF">K7432_017094</name>
</gene>
<evidence type="ECO:0000313" key="1">
    <source>
        <dbReference type="EMBL" id="KAK9674622.1"/>
    </source>
</evidence>
<sequence length="71" mass="8278">MNITHRHLKLTDGHFDAARDDLDKALRDFDVSEESISKVVAVTETTRDDVTGRKEKKLHQRIQMQNTWIIC</sequence>
<dbReference type="EMBL" id="JASJQH010010211">
    <property type="protein sequence ID" value="KAK9674622.1"/>
    <property type="molecule type" value="Genomic_DNA"/>
</dbReference>
<dbReference type="Gene3D" id="1.10.490.10">
    <property type="entry name" value="Globins"/>
    <property type="match status" value="1"/>
</dbReference>
<dbReference type="Proteomes" id="UP001479436">
    <property type="component" value="Unassembled WGS sequence"/>
</dbReference>
<protein>
    <submittedName>
        <fullName evidence="1">Uncharacterized protein</fullName>
    </submittedName>
</protein>
<dbReference type="InterPro" id="IPR012292">
    <property type="entry name" value="Globin/Proto"/>
</dbReference>
<keyword evidence="2" id="KW-1185">Reference proteome</keyword>